<sequence length="107" mass="11880">MGGDDFVKQLYPSMSAEDKATLDEIFRGSGNVEKALGILQSAKVAPGQDKKHQRVLSFFEQAWSHRGVQHHSANSSGVQSKSRNQDEFQPPSEHNSNDLQQRSRPSS</sequence>
<keyword evidence="3" id="KW-1185">Reference proteome</keyword>
<name>A0ABR2BIT4_9ROSI</name>
<dbReference type="EMBL" id="JBBPBM010000109">
    <property type="protein sequence ID" value="KAK8507062.1"/>
    <property type="molecule type" value="Genomic_DNA"/>
</dbReference>
<protein>
    <recommendedName>
        <fullName evidence="4">CUE domain-containing protein</fullName>
    </recommendedName>
</protein>
<dbReference type="Proteomes" id="UP001472677">
    <property type="component" value="Unassembled WGS sequence"/>
</dbReference>
<evidence type="ECO:0000313" key="2">
    <source>
        <dbReference type="EMBL" id="KAK8507062.1"/>
    </source>
</evidence>
<feature type="compositionally biased region" description="Polar residues" evidence="1">
    <location>
        <begin position="71"/>
        <end position="82"/>
    </location>
</feature>
<evidence type="ECO:0000256" key="1">
    <source>
        <dbReference type="SAM" id="MobiDB-lite"/>
    </source>
</evidence>
<evidence type="ECO:0000313" key="3">
    <source>
        <dbReference type="Proteomes" id="UP001472677"/>
    </source>
</evidence>
<gene>
    <name evidence="2" type="ORF">V6N12_008411</name>
</gene>
<evidence type="ECO:0008006" key="4">
    <source>
        <dbReference type="Google" id="ProtNLM"/>
    </source>
</evidence>
<proteinExistence type="predicted"/>
<accession>A0ABR2BIT4</accession>
<feature type="compositionally biased region" description="Polar residues" evidence="1">
    <location>
        <begin position="92"/>
        <end position="107"/>
    </location>
</feature>
<organism evidence="2 3">
    <name type="scientific">Hibiscus sabdariffa</name>
    <name type="common">roselle</name>
    <dbReference type="NCBI Taxonomy" id="183260"/>
    <lineage>
        <taxon>Eukaryota</taxon>
        <taxon>Viridiplantae</taxon>
        <taxon>Streptophyta</taxon>
        <taxon>Embryophyta</taxon>
        <taxon>Tracheophyta</taxon>
        <taxon>Spermatophyta</taxon>
        <taxon>Magnoliopsida</taxon>
        <taxon>eudicotyledons</taxon>
        <taxon>Gunneridae</taxon>
        <taxon>Pentapetalae</taxon>
        <taxon>rosids</taxon>
        <taxon>malvids</taxon>
        <taxon>Malvales</taxon>
        <taxon>Malvaceae</taxon>
        <taxon>Malvoideae</taxon>
        <taxon>Hibiscus</taxon>
    </lineage>
</organism>
<reference evidence="2 3" key="1">
    <citation type="journal article" date="2024" name="G3 (Bethesda)">
        <title>Genome assembly of Hibiscus sabdariffa L. provides insights into metabolisms of medicinal natural products.</title>
        <authorList>
            <person name="Kim T."/>
        </authorList>
    </citation>
    <scope>NUCLEOTIDE SEQUENCE [LARGE SCALE GENOMIC DNA]</scope>
    <source>
        <strain evidence="2">TK-2024</strain>
        <tissue evidence="2">Old leaves</tissue>
    </source>
</reference>
<comment type="caution">
    <text evidence="2">The sequence shown here is derived from an EMBL/GenBank/DDBJ whole genome shotgun (WGS) entry which is preliminary data.</text>
</comment>
<feature type="region of interest" description="Disordered" evidence="1">
    <location>
        <begin position="66"/>
        <end position="107"/>
    </location>
</feature>